<feature type="transmembrane region" description="Helical" evidence="5">
    <location>
        <begin position="74"/>
        <end position="92"/>
    </location>
</feature>
<evidence type="ECO:0000313" key="8">
    <source>
        <dbReference type="Proteomes" id="UP000568106"/>
    </source>
</evidence>
<feature type="transmembrane region" description="Helical" evidence="5">
    <location>
        <begin position="131"/>
        <end position="152"/>
    </location>
</feature>
<dbReference type="Pfam" id="PF01694">
    <property type="entry name" value="Rhomboid"/>
    <property type="match status" value="1"/>
</dbReference>
<sequence>MPRSGPISLALPAFEGTTRKLILLNVGSFFGLLLLRWLAPQLQAVLLAHLILEPLAVLHGEIWQLLTYSFVEQGILGILFGMLTLWFTGSLLEPSFGGRWLAELYLTSVIGGAILASAISFTHVLGLRPDIVAAGAWSGIFGLMVAIAMIFGDQEFLLWFVLRIKAKYMVAIYILIAIAILLKQADSFNALIQLSGALCGALFVKFAPRRGLAFAASEQYFGVRNRYYRWKRRRAARKFEVYMRKQNREVHFDKDGRYVDPDELRKNPNDKRWMN</sequence>
<gene>
    <name evidence="7" type="ORF">HDF09_003509</name>
</gene>
<dbReference type="AlphaFoldDB" id="A0A7W8ILT2"/>
<evidence type="ECO:0000256" key="5">
    <source>
        <dbReference type="SAM" id="Phobius"/>
    </source>
</evidence>
<evidence type="ECO:0000313" key="7">
    <source>
        <dbReference type="EMBL" id="MBB5318810.1"/>
    </source>
</evidence>
<dbReference type="InterPro" id="IPR035952">
    <property type="entry name" value="Rhomboid-like_sf"/>
</dbReference>
<organism evidence="7 8">
    <name type="scientific">Tunturiibacter empetritectus</name>
    <dbReference type="NCBI Taxonomy" id="3069691"/>
    <lineage>
        <taxon>Bacteria</taxon>
        <taxon>Pseudomonadati</taxon>
        <taxon>Acidobacteriota</taxon>
        <taxon>Terriglobia</taxon>
        <taxon>Terriglobales</taxon>
        <taxon>Acidobacteriaceae</taxon>
        <taxon>Tunturiibacter</taxon>
    </lineage>
</organism>
<evidence type="ECO:0000259" key="6">
    <source>
        <dbReference type="Pfam" id="PF01694"/>
    </source>
</evidence>
<dbReference type="InterPro" id="IPR022764">
    <property type="entry name" value="Peptidase_S54_rhomboid_dom"/>
</dbReference>
<comment type="subcellular location">
    <subcellularLocation>
        <location evidence="1">Membrane</location>
        <topology evidence="1">Multi-pass membrane protein</topology>
    </subcellularLocation>
</comment>
<evidence type="ECO:0000256" key="4">
    <source>
        <dbReference type="ARBA" id="ARBA00023136"/>
    </source>
</evidence>
<dbReference type="GO" id="GO:0006508">
    <property type="term" value="P:proteolysis"/>
    <property type="evidence" value="ECO:0007669"/>
    <property type="project" value="UniProtKB-KW"/>
</dbReference>
<dbReference type="Gene3D" id="1.20.1540.10">
    <property type="entry name" value="Rhomboid-like"/>
    <property type="match status" value="1"/>
</dbReference>
<keyword evidence="7" id="KW-0378">Hydrolase</keyword>
<proteinExistence type="predicted"/>
<keyword evidence="7" id="KW-0645">Protease</keyword>
<dbReference type="PANTHER" id="PTHR43066:SF11">
    <property type="entry name" value="PEPTIDASE S54 RHOMBOID DOMAIN-CONTAINING PROTEIN"/>
    <property type="match status" value="1"/>
</dbReference>
<keyword evidence="4 5" id="KW-0472">Membrane</keyword>
<feature type="transmembrane region" description="Helical" evidence="5">
    <location>
        <begin position="21"/>
        <end position="39"/>
    </location>
</feature>
<comment type="caution">
    <text evidence="7">The sequence shown here is derived from an EMBL/GenBank/DDBJ whole genome shotgun (WGS) entry which is preliminary data.</text>
</comment>
<dbReference type="SMART" id="SM01160">
    <property type="entry name" value="DUF1751"/>
    <property type="match status" value="1"/>
</dbReference>
<reference evidence="7" key="1">
    <citation type="submission" date="2020-08" db="EMBL/GenBank/DDBJ databases">
        <title>Genomic Encyclopedia of Type Strains, Phase IV (KMG-V): Genome sequencing to study the core and pangenomes of soil and plant-associated prokaryotes.</title>
        <authorList>
            <person name="Whitman W."/>
        </authorList>
    </citation>
    <scope>NUCLEOTIDE SEQUENCE [LARGE SCALE GENOMIC DNA]</scope>
    <source>
        <strain evidence="7">M8UP27</strain>
    </source>
</reference>
<keyword evidence="3 5" id="KW-1133">Transmembrane helix</keyword>
<feature type="transmembrane region" description="Helical" evidence="5">
    <location>
        <begin position="104"/>
        <end position="125"/>
    </location>
</feature>
<feature type="transmembrane region" description="Helical" evidence="5">
    <location>
        <begin position="164"/>
        <end position="182"/>
    </location>
</feature>
<protein>
    <submittedName>
        <fullName evidence="7">Membrane associated rhomboid family serine protease</fullName>
    </submittedName>
</protein>
<dbReference type="GO" id="GO:0016020">
    <property type="term" value="C:membrane"/>
    <property type="evidence" value="ECO:0007669"/>
    <property type="project" value="UniProtKB-SubCell"/>
</dbReference>
<keyword evidence="2 5" id="KW-0812">Transmembrane</keyword>
<name>A0A7W8ILT2_9BACT</name>
<feature type="domain" description="Peptidase S54 rhomboid" evidence="6">
    <location>
        <begin position="60"/>
        <end position="204"/>
    </location>
</feature>
<dbReference type="EMBL" id="JACHDY010000005">
    <property type="protein sequence ID" value="MBB5318810.1"/>
    <property type="molecule type" value="Genomic_DNA"/>
</dbReference>
<dbReference type="Proteomes" id="UP000568106">
    <property type="component" value="Unassembled WGS sequence"/>
</dbReference>
<evidence type="ECO:0000256" key="3">
    <source>
        <dbReference type="ARBA" id="ARBA00022989"/>
    </source>
</evidence>
<dbReference type="SUPFAM" id="SSF144091">
    <property type="entry name" value="Rhomboid-like"/>
    <property type="match status" value="1"/>
</dbReference>
<dbReference type="PANTHER" id="PTHR43066">
    <property type="entry name" value="RHOMBOID-RELATED PROTEIN"/>
    <property type="match status" value="1"/>
</dbReference>
<evidence type="ECO:0000256" key="2">
    <source>
        <dbReference type="ARBA" id="ARBA00022692"/>
    </source>
</evidence>
<accession>A0A7W8ILT2</accession>
<dbReference type="GO" id="GO:0004252">
    <property type="term" value="F:serine-type endopeptidase activity"/>
    <property type="evidence" value="ECO:0007669"/>
    <property type="project" value="InterPro"/>
</dbReference>
<keyword evidence="8" id="KW-1185">Reference proteome</keyword>
<evidence type="ECO:0000256" key="1">
    <source>
        <dbReference type="ARBA" id="ARBA00004141"/>
    </source>
</evidence>